<reference evidence="1" key="1">
    <citation type="submission" date="2018-06" db="EMBL/GenBank/DDBJ databases">
        <authorList>
            <consortium name="Pathogen Informatics"/>
            <person name="Doyle S."/>
        </authorList>
    </citation>
    <scope>NUCLEOTIDE SEQUENCE [LARGE SCALE GENOMIC DNA]</scope>
    <source>
        <strain evidence="1">NCTC11421</strain>
    </source>
</reference>
<gene>
    <name evidence="1" type="ORF">NCTC11421_03670</name>
</gene>
<keyword evidence="1" id="KW-0808">Transferase</keyword>
<organism evidence="1">
    <name type="scientific">Neisseria gonorrhoeae</name>
    <dbReference type="NCBI Taxonomy" id="485"/>
    <lineage>
        <taxon>Bacteria</taxon>
        <taxon>Pseudomonadati</taxon>
        <taxon>Pseudomonadota</taxon>
        <taxon>Betaproteobacteria</taxon>
        <taxon>Neisseriales</taxon>
        <taxon>Neisseriaceae</taxon>
        <taxon>Neisseria</taxon>
    </lineage>
</organism>
<dbReference type="GO" id="GO:0016740">
    <property type="term" value="F:transferase activity"/>
    <property type="evidence" value="ECO:0007669"/>
    <property type="project" value="UniProtKB-KW"/>
</dbReference>
<sequence>MPSEAAPARAGEASDAARLAKVCPPRPVSGISSMQTAFPILYSRCPPYEIVFITTVASSIYGFRAPVIKN</sequence>
<accession>A0A379B0S8</accession>
<protein>
    <submittedName>
        <fullName evidence="1">Pilin glycosyl transferase A</fullName>
    </submittedName>
</protein>
<dbReference type="AlphaFoldDB" id="A0A379B0S8"/>
<evidence type="ECO:0000313" key="1">
    <source>
        <dbReference type="EMBL" id="SUB32235.1"/>
    </source>
</evidence>
<dbReference type="EMBL" id="UGRI01000002">
    <property type="protein sequence ID" value="SUB32235.1"/>
    <property type="molecule type" value="Genomic_DNA"/>
</dbReference>
<name>A0A379B0S8_NEIGO</name>
<proteinExistence type="predicted"/>